<keyword evidence="1" id="KW-0677">Repeat</keyword>
<evidence type="ECO:0000256" key="1">
    <source>
        <dbReference type="ARBA" id="ARBA00022737"/>
    </source>
</evidence>
<keyword evidence="2" id="KW-0809">Transit peptide</keyword>
<evidence type="ECO:0000256" key="4">
    <source>
        <dbReference type="SAM" id="MobiDB-lite"/>
    </source>
</evidence>
<dbReference type="PROSITE" id="PS51375">
    <property type="entry name" value="PPR"/>
    <property type="match status" value="1"/>
</dbReference>
<reference evidence="5" key="1">
    <citation type="journal article" date="2009" name="Nature">
        <title>The Sorghum bicolor genome and the diversification of grasses.</title>
        <authorList>
            <person name="Paterson A.H."/>
            <person name="Bowers J.E."/>
            <person name="Bruggmann R."/>
            <person name="Dubchak I."/>
            <person name="Grimwood J."/>
            <person name="Gundlach H."/>
            <person name="Haberer G."/>
            <person name="Hellsten U."/>
            <person name="Mitros T."/>
            <person name="Poliakov A."/>
            <person name="Schmutz J."/>
            <person name="Spannagl M."/>
            <person name="Tang H."/>
            <person name="Wang X."/>
            <person name="Wicker T."/>
            <person name="Bharti A.K."/>
            <person name="Chapman J."/>
            <person name="Feltus F.A."/>
            <person name="Gowik U."/>
            <person name="Grigoriev I.V."/>
            <person name="Lyons E."/>
            <person name="Maher C.A."/>
            <person name="Martis M."/>
            <person name="Narechania A."/>
            <person name="Otillar R.P."/>
            <person name="Penning B.W."/>
            <person name="Salamov A.A."/>
            <person name="Wang Y."/>
            <person name="Zhang L."/>
            <person name="Carpita N.C."/>
            <person name="Freeling M."/>
            <person name="Gingle A.R."/>
            <person name="Hash C.T."/>
            <person name="Keller B."/>
            <person name="Klein P."/>
            <person name="Kresovich S."/>
            <person name="McCann M.C."/>
            <person name="Ming R."/>
            <person name="Peterson D.G."/>
            <person name="Mehboob-ur-Rahman"/>
            <person name="Ware D."/>
            <person name="Westhoff P."/>
            <person name="Mayer K.F."/>
            <person name="Messing J."/>
            <person name="Rokhsar D.S."/>
        </authorList>
    </citation>
    <scope>NUCLEOTIDE SEQUENCE [LARGE SCALE GENOMIC DNA]</scope>
</reference>
<dbReference type="InterPro" id="IPR002885">
    <property type="entry name" value="PPR_rpt"/>
</dbReference>
<accession>C6JST3</accession>
<dbReference type="InterPro" id="IPR011990">
    <property type="entry name" value="TPR-like_helical_dom_sf"/>
</dbReference>
<feature type="compositionally biased region" description="Low complexity" evidence="4">
    <location>
        <begin position="158"/>
        <end position="178"/>
    </location>
</feature>
<name>C6JST3_SORBI</name>
<organism evidence="5">
    <name type="scientific">Sorghum bicolor</name>
    <name type="common">Sorghum</name>
    <name type="synonym">Sorghum vulgare</name>
    <dbReference type="NCBI Taxonomy" id="4558"/>
    <lineage>
        <taxon>Eukaryota</taxon>
        <taxon>Viridiplantae</taxon>
        <taxon>Streptophyta</taxon>
        <taxon>Embryophyta</taxon>
        <taxon>Tracheophyta</taxon>
        <taxon>Spermatophyta</taxon>
        <taxon>Magnoliopsida</taxon>
        <taxon>Liliopsida</taxon>
        <taxon>Poales</taxon>
        <taxon>Poaceae</taxon>
        <taxon>PACMAD clade</taxon>
        <taxon>Panicoideae</taxon>
        <taxon>Andropogonodae</taxon>
        <taxon>Andropogoneae</taxon>
        <taxon>Sorghinae</taxon>
        <taxon>Sorghum</taxon>
    </lineage>
</organism>
<sequence>LFLEPLDHTLVNTTKLVDQVASGGQLARVDMANDHNADVFEWMQEREMTNAASYSSYFKYLGLSRDPARALQVYGSIKDQTMKVHVSVCNSVLGCLVKNGRLDSSFKLYDEMILRRLAAAPGSPHPPPLASAAAAVVSTVGCPDSQLLRAVNLRLPRPATARPSSPRVRSSARPVPAAHPLLRASGPRHRASAPTRRQPPAPASGPRLASLAAPTTGHRASPHFAQRLLCQARCSELTVRQLVRTVECSVDKEGHS</sequence>
<feature type="repeat" description="PPR" evidence="3">
    <location>
        <begin position="85"/>
        <end position="119"/>
    </location>
</feature>
<dbReference type="AlphaFoldDB" id="C6JST3"/>
<evidence type="ECO:0008006" key="6">
    <source>
        <dbReference type="Google" id="ProtNLM"/>
    </source>
</evidence>
<feature type="region of interest" description="Disordered" evidence="4">
    <location>
        <begin position="158"/>
        <end position="219"/>
    </location>
</feature>
<dbReference type="Gene3D" id="1.25.40.10">
    <property type="entry name" value="Tetratricopeptide repeat domain"/>
    <property type="match status" value="1"/>
</dbReference>
<dbReference type="EMBL" id="GL005217">
    <property type="protein sequence ID" value="EES20440.1"/>
    <property type="molecule type" value="Genomic_DNA"/>
</dbReference>
<feature type="non-terminal residue" evidence="5">
    <location>
        <position position="1"/>
    </location>
</feature>
<proteinExistence type="predicted"/>
<evidence type="ECO:0000256" key="3">
    <source>
        <dbReference type="PROSITE-ProRule" id="PRU00708"/>
    </source>
</evidence>
<evidence type="ECO:0000256" key="2">
    <source>
        <dbReference type="ARBA" id="ARBA00022946"/>
    </source>
</evidence>
<dbReference type="ExpressionAtlas" id="C6JST3">
    <property type="expression patterns" value="baseline and differential"/>
</dbReference>
<gene>
    <name evidence="5" type="primary">Sb2635s002020</name>
    <name evidence="5" type="ORF">SORBIDRAFT_2635s002020</name>
</gene>
<evidence type="ECO:0000313" key="5">
    <source>
        <dbReference type="EMBL" id="EES20440.1"/>
    </source>
</evidence>
<dbReference type="HOGENOM" id="CLU_1088159_0_0_1"/>
<protein>
    <recommendedName>
        <fullName evidence="6">Pentacotripeptide-repeat region of PRORP domain-containing protein</fullName>
    </recommendedName>
</protein>
<dbReference type="NCBIfam" id="TIGR00756">
    <property type="entry name" value="PPR"/>
    <property type="match status" value="1"/>
</dbReference>